<proteinExistence type="predicted"/>
<feature type="compositionally biased region" description="Basic and acidic residues" evidence="1">
    <location>
        <begin position="622"/>
        <end position="631"/>
    </location>
</feature>
<feature type="region of interest" description="Disordered" evidence="1">
    <location>
        <begin position="1"/>
        <end position="143"/>
    </location>
</feature>
<feature type="region of interest" description="Disordered" evidence="1">
    <location>
        <begin position="622"/>
        <end position="665"/>
    </location>
</feature>
<feature type="region of interest" description="Disordered" evidence="1">
    <location>
        <begin position="364"/>
        <end position="402"/>
    </location>
</feature>
<name>A0A9X0AN22_9HELO</name>
<evidence type="ECO:0000313" key="2">
    <source>
        <dbReference type="EMBL" id="KAJ8065789.1"/>
    </source>
</evidence>
<feature type="compositionally biased region" description="Polar residues" evidence="1">
    <location>
        <begin position="334"/>
        <end position="343"/>
    </location>
</feature>
<dbReference type="Proteomes" id="UP001152300">
    <property type="component" value="Unassembled WGS sequence"/>
</dbReference>
<feature type="compositionally biased region" description="Low complexity" evidence="1">
    <location>
        <begin position="83"/>
        <end position="94"/>
    </location>
</feature>
<comment type="caution">
    <text evidence="2">The sequence shown here is derived from an EMBL/GenBank/DDBJ whole genome shotgun (WGS) entry which is preliminary data.</text>
</comment>
<keyword evidence="3" id="KW-1185">Reference proteome</keyword>
<feature type="compositionally biased region" description="Basic and acidic residues" evidence="1">
    <location>
        <begin position="59"/>
        <end position="82"/>
    </location>
</feature>
<dbReference type="AlphaFoldDB" id="A0A9X0AN22"/>
<feature type="compositionally biased region" description="Polar residues" evidence="1">
    <location>
        <begin position="23"/>
        <end position="46"/>
    </location>
</feature>
<feature type="compositionally biased region" description="Basic and acidic residues" evidence="1">
    <location>
        <begin position="196"/>
        <end position="208"/>
    </location>
</feature>
<feature type="compositionally biased region" description="Polar residues" evidence="1">
    <location>
        <begin position="274"/>
        <end position="283"/>
    </location>
</feature>
<feature type="compositionally biased region" description="Polar residues" evidence="1">
    <location>
        <begin position="376"/>
        <end position="391"/>
    </location>
</feature>
<dbReference type="OrthoDB" id="3514927at2759"/>
<sequence>MTFPGRNPNLRDSEQRASISGMELSTSSHTENAFTVLMTQESTAGYQNQNQNQNQPAEDSDRNNEHEQEQEQRGRPRTRSSDHPPNSTTTNNNPSPNPSPPIPTSPPLPISIHPPPPSPNHTATETNTHTPRPFTSISPPSTQITTQSIREYIDAYQFMRRREFERRCMVRDSLVPDSFSVLGGGGLVGEGEGDGDGERFVSESDSHSDVVASQQEVGFDHREPDNAPFMSAPAPVGRTSRLRHEDQNPQDVGSAGIGPPPSEFYASRRERGNLQGQHQNPQVEQEPANGSVGIESLPAGTQNPASARQNLRPIPIFGPESWNELASEARDRSTSPLARNNAPTDPPPIQTRNIHQEDTIVSAYPYSPHPAFSAQRPINGNPYTQDSSSQGLPPADDDSTLSHAQRRWFSASMNESTLVFSERSDVLTSLAQAQTQTQAPEFESNSTRGPEDPFLAIPPPRPRLDIGRSLLRIEERIEDLGQRYSFEVMERRHVAETEGSVEQLAVINRQNVYPSIADALFRLQRDLNRVREVVHRTAETRSVSPSSEGEGMGVGESGFDRGGAFMRSWSPVSVWGDNQNTQSVTPMREQLGTFQMDTQNNEFNPRTYISRDVLPHERNIAFPDPSHRHMPAETNNPITNISRNISPHERRDTSPHPPQPRISTDHANEIANIEARNRASAERTEHEIARMRWTVGPPQPNRSSILPHEENVRNASRSTPRVPNQTSREASDAMNGIMNPHTPRLRPSTSYENLRLQRQLAALLPSNTQNDGTSQTPPAPRARLSDSQLNPIGLAPDPDRNISPPPQVPDAPSRNSSQSIASDPRTSSPHPLSRSHRSHRSPSRERSISPMAQQQFDAMRSYRDYILSQNPITVHDHLAKWQFYLEKSAWRIDGWFSEEWLHREGQYTLIPPASSSISIEDVSGSIRLDEEILIAYSLNTSCGVKEILRLVVEDGMYVREAWYYIELWKEFILEWSVDILI</sequence>
<feature type="region of interest" description="Disordered" evidence="1">
    <location>
        <begin position="764"/>
        <end position="850"/>
    </location>
</feature>
<reference evidence="2" key="1">
    <citation type="submission" date="2022-11" db="EMBL/GenBank/DDBJ databases">
        <title>Genome Resource of Sclerotinia nivalis Strain SnTB1, a Plant Pathogen Isolated from American Ginseng.</title>
        <authorList>
            <person name="Fan S."/>
        </authorList>
    </citation>
    <scope>NUCLEOTIDE SEQUENCE</scope>
    <source>
        <strain evidence="2">SnTB1</strain>
    </source>
</reference>
<dbReference type="EMBL" id="JAPEIS010000006">
    <property type="protein sequence ID" value="KAJ8065789.1"/>
    <property type="molecule type" value="Genomic_DNA"/>
</dbReference>
<evidence type="ECO:0000313" key="3">
    <source>
        <dbReference type="Proteomes" id="UP001152300"/>
    </source>
</evidence>
<gene>
    <name evidence="2" type="ORF">OCU04_006452</name>
</gene>
<feature type="region of interest" description="Disordered" evidence="1">
    <location>
        <begin position="189"/>
        <end position="352"/>
    </location>
</feature>
<feature type="compositionally biased region" description="Polar residues" evidence="1">
    <location>
        <begin position="765"/>
        <end position="776"/>
    </location>
</feature>
<protein>
    <submittedName>
        <fullName evidence="2">Uncharacterized protein</fullName>
    </submittedName>
</protein>
<feature type="region of interest" description="Disordered" evidence="1">
    <location>
        <begin position="538"/>
        <end position="557"/>
    </location>
</feature>
<evidence type="ECO:0000256" key="1">
    <source>
        <dbReference type="SAM" id="MobiDB-lite"/>
    </source>
</evidence>
<feature type="compositionally biased region" description="Polar residues" evidence="1">
    <location>
        <begin position="299"/>
        <end position="309"/>
    </location>
</feature>
<organism evidence="2 3">
    <name type="scientific">Sclerotinia nivalis</name>
    <dbReference type="NCBI Taxonomy" id="352851"/>
    <lineage>
        <taxon>Eukaryota</taxon>
        <taxon>Fungi</taxon>
        <taxon>Dikarya</taxon>
        <taxon>Ascomycota</taxon>
        <taxon>Pezizomycotina</taxon>
        <taxon>Leotiomycetes</taxon>
        <taxon>Helotiales</taxon>
        <taxon>Sclerotiniaceae</taxon>
        <taxon>Sclerotinia</taxon>
    </lineage>
</organism>
<feature type="region of interest" description="Disordered" evidence="1">
    <location>
        <begin position="434"/>
        <end position="456"/>
    </location>
</feature>
<feature type="compositionally biased region" description="Polar residues" evidence="1">
    <location>
        <begin position="633"/>
        <end position="645"/>
    </location>
</feature>
<feature type="compositionally biased region" description="Pro residues" evidence="1">
    <location>
        <begin position="95"/>
        <end position="119"/>
    </location>
</feature>
<feature type="region of interest" description="Disordered" evidence="1">
    <location>
        <begin position="692"/>
        <end position="750"/>
    </location>
</feature>
<feature type="compositionally biased region" description="Polar residues" evidence="1">
    <location>
        <begin position="713"/>
        <end position="728"/>
    </location>
</feature>
<accession>A0A9X0AN22</accession>